<dbReference type="GO" id="GO:0003988">
    <property type="term" value="F:acetyl-CoA C-acyltransferase activity"/>
    <property type="evidence" value="ECO:0007669"/>
    <property type="project" value="UniProtKB-ARBA"/>
</dbReference>
<feature type="binding site" evidence="5">
    <location>
        <begin position="221"/>
        <end position="223"/>
    </location>
    <ligand>
        <name>CoA</name>
        <dbReference type="ChEBI" id="CHEBI:57287"/>
    </ligand>
</feature>
<feature type="active site" description="Proton acceptor" evidence="4">
    <location>
        <position position="377"/>
    </location>
</feature>
<dbReference type="EMBL" id="CP010802">
    <property type="protein sequence ID" value="ALC15210.1"/>
    <property type="molecule type" value="Genomic_DNA"/>
</dbReference>
<evidence type="ECO:0000256" key="6">
    <source>
        <dbReference type="RuleBase" id="RU003557"/>
    </source>
</evidence>
<dbReference type="InterPro" id="IPR020617">
    <property type="entry name" value="Thiolase_C"/>
</dbReference>
<sequence>MSEVFLLNALRTPFGSFGGALADVPAPTLAAGVIGALLKDQPFAFDRIDEVILGQVLQGGSGQAPARQAMRQAGLPDRVHAMTINKVCGSGLKSIMLAADGIRLGESQLALAGGMESMSLAPYALQKARFGQRMGHGEILDLMIYDALQDPDSGRHMGEITEAWVAGYGLTRQEQDAFAARSYRRARAAVVDGRFEREIVPVVKSGRKGEVTVDRDEEPFRGDPEKLSTLRPAFSKTGTLTAGNASTINDGAALALLAGTDAVREYGLNPLAKIAAAATNSLAPELFGEAPVEAIRRVVARGGISLDQVGLFEINEAFAAVPLIAIRQLGLDPERVNVNGGACAIGHPVGASGARLLTTLLHEMQLRRERYGIATLCIGGGEAVAVLIELL</sequence>
<organism evidence="9 10">
    <name type="scientific">Desulfuromonas soudanensis</name>
    <dbReference type="NCBI Taxonomy" id="1603606"/>
    <lineage>
        <taxon>Bacteria</taxon>
        <taxon>Pseudomonadati</taxon>
        <taxon>Thermodesulfobacteriota</taxon>
        <taxon>Desulfuromonadia</taxon>
        <taxon>Desulfuromonadales</taxon>
        <taxon>Desulfuromonadaceae</taxon>
        <taxon>Desulfuromonas</taxon>
    </lineage>
</organism>
<dbReference type="PANTHER" id="PTHR18919">
    <property type="entry name" value="ACETYL-COA C-ACYLTRANSFERASE"/>
    <property type="match status" value="1"/>
</dbReference>
<dbReference type="Proteomes" id="UP000057158">
    <property type="component" value="Chromosome"/>
</dbReference>
<dbReference type="STRING" id="1603606.DSOUD_0415"/>
<accession>A0A0M4D3Y5</accession>
<feature type="domain" description="Thiolase C-terminal" evidence="8">
    <location>
        <begin position="269"/>
        <end position="389"/>
    </location>
</feature>
<evidence type="ECO:0000256" key="2">
    <source>
        <dbReference type="ARBA" id="ARBA00022679"/>
    </source>
</evidence>
<keyword evidence="10" id="KW-1185">Reference proteome</keyword>
<dbReference type="InterPro" id="IPR016039">
    <property type="entry name" value="Thiolase-like"/>
</dbReference>
<keyword evidence="2 6" id="KW-0808">Transferase</keyword>
<dbReference type="FunFam" id="3.40.47.10:FF:000010">
    <property type="entry name" value="Acetyl-CoA acetyltransferase (Thiolase)"/>
    <property type="match status" value="1"/>
</dbReference>
<dbReference type="InterPro" id="IPR020615">
    <property type="entry name" value="Thiolase_acyl_enz_int_AS"/>
</dbReference>
<dbReference type="Gene3D" id="3.40.47.10">
    <property type="match status" value="2"/>
</dbReference>
<evidence type="ECO:0000256" key="5">
    <source>
        <dbReference type="PIRSR" id="PIRSR000429-2"/>
    </source>
</evidence>
<dbReference type="PIRSF" id="PIRSF000429">
    <property type="entry name" value="Ac-CoA_Ac_transf"/>
    <property type="match status" value="1"/>
</dbReference>
<dbReference type="AlphaFoldDB" id="A0A0M4D3Y5"/>
<evidence type="ECO:0000256" key="3">
    <source>
        <dbReference type="ARBA" id="ARBA00023315"/>
    </source>
</evidence>
<feature type="active site" description="Acyl-thioester intermediate" evidence="4">
    <location>
        <position position="88"/>
    </location>
</feature>
<evidence type="ECO:0000313" key="10">
    <source>
        <dbReference type="Proteomes" id="UP000057158"/>
    </source>
</evidence>
<dbReference type="Pfam" id="PF02803">
    <property type="entry name" value="Thiolase_C"/>
    <property type="match status" value="1"/>
</dbReference>
<dbReference type="OrthoDB" id="4565318at2"/>
<dbReference type="PANTHER" id="PTHR18919:SF138">
    <property type="entry name" value="ACETYL-COA C-ACETYLTRANSFERASE"/>
    <property type="match status" value="1"/>
</dbReference>
<evidence type="ECO:0000256" key="4">
    <source>
        <dbReference type="PIRSR" id="PIRSR000429-1"/>
    </source>
</evidence>
<evidence type="ECO:0000256" key="1">
    <source>
        <dbReference type="ARBA" id="ARBA00010982"/>
    </source>
</evidence>
<evidence type="ECO:0000259" key="8">
    <source>
        <dbReference type="Pfam" id="PF02803"/>
    </source>
</evidence>
<dbReference type="RefSeq" id="WP_053549437.1">
    <property type="nucleotide sequence ID" value="NZ_CP010802.1"/>
</dbReference>
<gene>
    <name evidence="9" type="ORF">DSOUD_0415</name>
</gene>
<protein>
    <submittedName>
        <fullName evidence="9">Acetyl-CoA acetyltransferase</fullName>
    </submittedName>
</protein>
<dbReference type="InterPro" id="IPR020610">
    <property type="entry name" value="Thiolase_AS"/>
</dbReference>
<feature type="domain" description="Thiolase N-terminal" evidence="7">
    <location>
        <begin position="4"/>
        <end position="258"/>
    </location>
</feature>
<dbReference type="NCBIfam" id="TIGR01930">
    <property type="entry name" value="AcCoA-C-Actrans"/>
    <property type="match status" value="1"/>
</dbReference>
<dbReference type="PROSITE" id="PS00098">
    <property type="entry name" value="THIOLASE_1"/>
    <property type="match status" value="1"/>
</dbReference>
<proteinExistence type="inferred from homology"/>
<feature type="binding site" evidence="5">
    <location>
        <position position="226"/>
    </location>
    <ligand>
        <name>CoA</name>
        <dbReference type="ChEBI" id="CHEBI:57287"/>
    </ligand>
</feature>
<evidence type="ECO:0000313" key="9">
    <source>
        <dbReference type="EMBL" id="ALC15210.1"/>
    </source>
</evidence>
<name>A0A0M4D3Y5_9BACT</name>
<dbReference type="CDD" id="cd00751">
    <property type="entry name" value="thiolase"/>
    <property type="match status" value="1"/>
</dbReference>
<reference evidence="9 10" key="1">
    <citation type="submission" date="2015-07" db="EMBL/GenBank/DDBJ databases">
        <title>Isolation and Genomic Characterization of a Novel Halophilic Metal-Reducing Deltaproteobacterium from the Deep Subsurface.</title>
        <authorList>
            <person name="Badalamenti J.P."/>
            <person name="Summers Z.M."/>
            <person name="Gralnick J.A."/>
            <person name="Bond D.R."/>
        </authorList>
    </citation>
    <scope>NUCLEOTIDE SEQUENCE [LARGE SCALE GENOMIC DNA]</scope>
    <source>
        <strain evidence="9 10">WTL</strain>
    </source>
</reference>
<dbReference type="SUPFAM" id="SSF53901">
    <property type="entry name" value="Thiolase-like"/>
    <property type="match status" value="2"/>
</dbReference>
<dbReference type="PATRIC" id="fig|1603606.3.peg.450"/>
<dbReference type="KEGG" id="des:DSOUD_0415"/>
<dbReference type="Pfam" id="PF00108">
    <property type="entry name" value="Thiolase_N"/>
    <property type="match status" value="1"/>
</dbReference>
<dbReference type="PROSITE" id="PS00099">
    <property type="entry name" value="THIOLASE_3"/>
    <property type="match status" value="1"/>
</dbReference>
<feature type="binding site" evidence="5">
    <location>
        <position position="246"/>
    </location>
    <ligand>
        <name>CoA</name>
        <dbReference type="ChEBI" id="CHEBI:57287"/>
    </ligand>
</feature>
<feature type="binding site" evidence="5">
    <location>
        <position position="183"/>
    </location>
    <ligand>
        <name>CoA</name>
        <dbReference type="ChEBI" id="CHEBI:57287"/>
    </ligand>
</feature>
<evidence type="ECO:0000259" key="7">
    <source>
        <dbReference type="Pfam" id="PF00108"/>
    </source>
</evidence>
<dbReference type="InterPro" id="IPR020616">
    <property type="entry name" value="Thiolase_N"/>
</dbReference>
<keyword evidence="3 6" id="KW-0012">Acyltransferase</keyword>
<comment type="similarity">
    <text evidence="1 6">Belongs to the thiolase-like superfamily. Thiolase family.</text>
</comment>
<dbReference type="InterPro" id="IPR002155">
    <property type="entry name" value="Thiolase"/>
</dbReference>
<feature type="active site" description="Proton acceptor" evidence="4">
    <location>
        <position position="347"/>
    </location>
</feature>